<evidence type="ECO:0000259" key="4">
    <source>
        <dbReference type="Pfam" id="PF25390"/>
    </source>
</evidence>
<dbReference type="InterPro" id="IPR058923">
    <property type="entry name" value="RCC1-like_dom"/>
</dbReference>
<feature type="region of interest" description="Disordered" evidence="3">
    <location>
        <begin position="30"/>
        <end position="49"/>
    </location>
</feature>
<dbReference type="Pfam" id="PF25390">
    <property type="entry name" value="WD40_RLD"/>
    <property type="match status" value="1"/>
</dbReference>
<sequence>MADGAPPPEASSRPEWKGGALLYAGGTDYERIGRSKPSKKEPVDTEREAAYPNLLDPTRLKALEGVRIMFVAGGSAAVHCLAGDADGNLYSWGRNEKGQLGHGDLVNRNNPKIVEELKGKHIVGGACGRHHSLVFTKDGEAFAFGLNQQGQLGIGSIKKQTQKGAEDIHTKPVKVLVQGCTACSAGIDFSMWIANGQLYSAGNPQYGQLGDGSDHAYNAKDSSIAMVYDPQPTPTAIATFAALQVTKVACGHNHTIAVASDGCAYTWGNGGYGRLGHRVQKDEFEPKKVEDLARMRISVPPHAVVAAGSTSTFCSASLGGSMEQLFSWGKLKTSGDNQMYPIQDQNMTGWNVRCVSCGPAHFGIAADNSTITWGQASNGELGYGKDGKKSSANAMKCEALEGAYTHQVACGAGYTMFLVDPEAPQVKSAPEFECTAPEVDTGAAADEAGPSGGNKRKGASGSGGAAKRGKGKK</sequence>
<dbReference type="Gene3D" id="2.130.10.30">
    <property type="entry name" value="Regulator of chromosome condensation 1/beta-lactamase-inhibitor protein II"/>
    <property type="match status" value="2"/>
</dbReference>
<feature type="repeat" description="RCC1" evidence="2">
    <location>
        <begin position="262"/>
        <end position="318"/>
    </location>
</feature>
<dbReference type="EMBL" id="HBIP01024826">
    <property type="protein sequence ID" value="CAE0499854.1"/>
    <property type="molecule type" value="Transcribed_RNA"/>
</dbReference>
<protein>
    <recommendedName>
        <fullName evidence="4">RCC1-like domain-containing protein</fullName>
    </recommendedName>
</protein>
<dbReference type="SUPFAM" id="SSF50985">
    <property type="entry name" value="RCC1/BLIP-II"/>
    <property type="match status" value="1"/>
</dbReference>
<keyword evidence="1" id="KW-0677">Repeat</keyword>
<gene>
    <name evidence="5" type="ORF">DTER00134_LOCUS14927</name>
</gene>
<dbReference type="AlphaFoldDB" id="A0A7S3R1Y1"/>
<feature type="repeat" description="RCC1" evidence="2">
    <location>
        <begin position="139"/>
        <end position="196"/>
    </location>
</feature>
<feature type="region of interest" description="Disordered" evidence="3">
    <location>
        <begin position="437"/>
        <end position="473"/>
    </location>
</feature>
<accession>A0A7S3R1Y1</accession>
<feature type="repeat" description="RCC1" evidence="2">
    <location>
        <begin position="87"/>
        <end position="138"/>
    </location>
</feature>
<evidence type="ECO:0000256" key="3">
    <source>
        <dbReference type="SAM" id="MobiDB-lite"/>
    </source>
</evidence>
<proteinExistence type="predicted"/>
<feature type="domain" description="RCC1-like" evidence="4">
    <location>
        <begin position="19"/>
        <end position="361"/>
    </location>
</feature>
<feature type="repeat" description="RCC1" evidence="2">
    <location>
        <begin position="368"/>
        <end position="421"/>
    </location>
</feature>
<dbReference type="InterPro" id="IPR028641">
    <property type="entry name" value="RCC2"/>
</dbReference>
<evidence type="ECO:0000256" key="2">
    <source>
        <dbReference type="PROSITE-ProRule" id="PRU00235"/>
    </source>
</evidence>
<reference evidence="5" key="1">
    <citation type="submission" date="2021-01" db="EMBL/GenBank/DDBJ databases">
        <authorList>
            <person name="Corre E."/>
            <person name="Pelletier E."/>
            <person name="Niang G."/>
            <person name="Scheremetjew M."/>
            <person name="Finn R."/>
            <person name="Kale V."/>
            <person name="Holt S."/>
            <person name="Cochrane G."/>
            <person name="Meng A."/>
            <person name="Brown T."/>
            <person name="Cohen L."/>
        </authorList>
    </citation>
    <scope>NUCLEOTIDE SEQUENCE</scope>
    <source>
        <strain evidence="5">CCMP1320</strain>
    </source>
</reference>
<dbReference type="PANTHER" id="PTHR46207:SF1">
    <property type="entry name" value="PROTEIN RCC2"/>
    <property type="match status" value="1"/>
</dbReference>
<dbReference type="GO" id="GO:0031267">
    <property type="term" value="F:small GTPase binding"/>
    <property type="evidence" value="ECO:0007669"/>
    <property type="project" value="TreeGrafter"/>
</dbReference>
<dbReference type="InterPro" id="IPR009091">
    <property type="entry name" value="RCC1/BLIP-II"/>
</dbReference>
<organism evidence="5">
    <name type="scientific">Dunaliella tertiolecta</name>
    <name type="common">Green alga</name>
    <dbReference type="NCBI Taxonomy" id="3047"/>
    <lineage>
        <taxon>Eukaryota</taxon>
        <taxon>Viridiplantae</taxon>
        <taxon>Chlorophyta</taxon>
        <taxon>core chlorophytes</taxon>
        <taxon>Chlorophyceae</taxon>
        <taxon>CS clade</taxon>
        <taxon>Chlamydomonadales</taxon>
        <taxon>Dunaliellaceae</taxon>
        <taxon>Dunaliella</taxon>
    </lineage>
</organism>
<dbReference type="PROSITE" id="PS50012">
    <property type="entry name" value="RCC1_3"/>
    <property type="match status" value="5"/>
</dbReference>
<feature type="repeat" description="RCC1" evidence="2">
    <location>
        <begin position="196"/>
        <end position="261"/>
    </location>
</feature>
<dbReference type="PROSITE" id="PS00626">
    <property type="entry name" value="RCC1_2"/>
    <property type="match status" value="1"/>
</dbReference>
<dbReference type="PRINTS" id="PR00633">
    <property type="entry name" value="RCCNDNSATION"/>
</dbReference>
<name>A0A7S3R1Y1_DUNTE</name>
<dbReference type="InterPro" id="IPR000408">
    <property type="entry name" value="Reg_chr_condens"/>
</dbReference>
<dbReference type="GO" id="GO:0016020">
    <property type="term" value="C:membrane"/>
    <property type="evidence" value="ECO:0007669"/>
    <property type="project" value="TreeGrafter"/>
</dbReference>
<evidence type="ECO:0000313" key="5">
    <source>
        <dbReference type="EMBL" id="CAE0499854.1"/>
    </source>
</evidence>
<dbReference type="PANTHER" id="PTHR46207">
    <property type="entry name" value="PROTEIN RCC2"/>
    <property type="match status" value="1"/>
</dbReference>
<evidence type="ECO:0000256" key="1">
    <source>
        <dbReference type="ARBA" id="ARBA00022737"/>
    </source>
</evidence>